<evidence type="ECO:0000313" key="2">
    <source>
        <dbReference type="EMBL" id="CAB4599802.1"/>
    </source>
</evidence>
<sequence>MCFTTSSTTTSRASSTKAPIDQSQRIWCGVSPSGPIGMIVSDARATATTAAARHTNVIAGRSRWRHDHQAPAVSSTPSTTSPARAVPTPGRPTGSIVTPSGPYGVKGTASTNELRPHHGGNASSPPAMRTAVRAPTVGSSLPMLLTIRAMLPWPAPNSCSTRGCAHSTRTAPSDQAPLRRRRRTSPGRVAGSSRQRRRYTTSAPAAATSTTAGTIVA</sequence>
<dbReference type="EMBL" id="CAEZSR010000310">
    <property type="protein sequence ID" value="CAB4599802.1"/>
    <property type="molecule type" value="Genomic_DNA"/>
</dbReference>
<dbReference type="AlphaFoldDB" id="A0A6J6GES4"/>
<feature type="compositionally biased region" description="Low complexity" evidence="1">
    <location>
        <begin position="70"/>
        <end position="88"/>
    </location>
</feature>
<feature type="compositionally biased region" description="Low complexity" evidence="1">
    <location>
        <begin position="200"/>
        <end position="217"/>
    </location>
</feature>
<feature type="region of interest" description="Disordered" evidence="1">
    <location>
        <begin position="157"/>
        <end position="217"/>
    </location>
</feature>
<evidence type="ECO:0000256" key="1">
    <source>
        <dbReference type="SAM" id="MobiDB-lite"/>
    </source>
</evidence>
<name>A0A6J6GES4_9ZZZZ</name>
<protein>
    <submittedName>
        <fullName evidence="2">Unannotated protein</fullName>
    </submittedName>
</protein>
<gene>
    <name evidence="2" type="ORF">UFOPK1493_04243</name>
</gene>
<reference evidence="2" key="1">
    <citation type="submission" date="2020-05" db="EMBL/GenBank/DDBJ databases">
        <authorList>
            <person name="Chiriac C."/>
            <person name="Salcher M."/>
            <person name="Ghai R."/>
            <person name="Kavagutti S V."/>
        </authorList>
    </citation>
    <scope>NUCLEOTIDE SEQUENCE</scope>
</reference>
<feature type="compositionally biased region" description="Polar residues" evidence="1">
    <location>
        <begin position="157"/>
        <end position="173"/>
    </location>
</feature>
<organism evidence="2">
    <name type="scientific">freshwater metagenome</name>
    <dbReference type="NCBI Taxonomy" id="449393"/>
    <lineage>
        <taxon>unclassified sequences</taxon>
        <taxon>metagenomes</taxon>
        <taxon>ecological metagenomes</taxon>
    </lineage>
</organism>
<feature type="region of interest" description="Disordered" evidence="1">
    <location>
        <begin position="64"/>
        <end position="128"/>
    </location>
</feature>
<proteinExistence type="predicted"/>
<accession>A0A6J6GES4</accession>